<gene>
    <name evidence="1" type="ORF">GCM10011415_29360</name>
</gene>
<dbReference type="EMBL" id="BMJV01000006">
    <property type="protein sequence ID" value="GGG78489.1"/>
    <property type="molecule type" value="Genomic_DNA"/>
</dbReference>
<accession>A0A8J2ZL75</accession>
<proteinExistence type="predicted"/>
<keyword evidence="2" id="KW-1185">Reference proteome</keyword>
<evidence type="ECO:0000313" key="2">
    <source>
        <dbReference type="Proteomes" id="UP000617145"/>
    </source>
</evidence>
<reference evidence="1" key="1">
    <citation type="journal article" date="2014" name="Int. J. Syst. Evol. Microbiol.">
        <title>Complete genome sequence of Corynebacterium casei LMG S-19264T (=DSM 44701T), isolated from a smear-ripened cheese.</title>
        <authorList>
            <consortium name="US DOE Joint Genome Institute (JGI-PGF)"/>
            <person name="Walter F."/>
            <person name="Albersmeier A."/>
            <person name="Kalinowski J."/>
            <person name="Ruckert C."/>
        </authorList>
    </citation>
    <scope>NUCLEOTIDE SEQUENCE</scope>
    <source>
        <strain evidence="1">CGMCC 1.15762</strain>
    </source>
</reference>
<evidence type="ECO:0000313" key="1">
    <source>
        <dbReference type="EMBL" id="GGG78489.1"/>
    </source>
</evidence>
<protein>
    <submittedName>
        <fullName evidence="1">Uncharacterized protein</fullName>
    </submittedName>
</protein>
<reference evidence="1" key="2">
    <citation type="submission" date="2020-09" db="EMBL/GenBank/DDBJ databases">
        <authorList>
            <person name="Sun Q."/>
            <person name="Zhou Y."/>
        </authorList>
    </citation>
    <scope>NUCLEOTIDE SEQUENCE</scope>
    <source>
        <strain evidence="1">CGMCC 1.15762</strain>
    </source>
</reference>
<name>A0A8J2ZL75_9RHOB</name>
<dbReference type="Proteomes" id="UP000617145">
    <property type="component" value="Unassembled WGS sequence"/>
</dbReference>
<dbReference type="AlphaFoldDB" id="A0A8J2ZL75"/>
<comment type="caution">
    <text evidence="1">The sequence shown here is derived from an EMBL/GenBank/DDBJ whole genome shotgun (WGS) entry which is preliminary data.</text>
</comment>
<organism evidence="1 2">
    <name type="scientific">Salipiger pallidus</name>
    <dbReference type="NCBI Taxonomy" id="1775170"/>
    <lineage>
        <taxon>Bacteria</taxon>
        <taxon>Pseudomonadati</taxon>
        <taxon>Pseudomonadota</taxon>
        <taxon>Alphaproteobacteria</taxon>
        <taxon>Rhodobacterales</taxon>
        <taxon>Roseobacteraceae</taxon>
        <taxon>Salipiger</taxon>
    </lineage>
</organism>
<sequence>MMMDPLWPPRGGLLHFWGDPSRKTQRHDRPPPLPWRHWWLVSLATFSPPLTALEAMKLSQGLCSGEQARVMSAMPAGC</sequence>